<dbReference type="Proteomes" id="UP001199363">
    <property type="component" value="Unassembled WGS sequence"/>
</dbReference>
<dbReference type="AlphaFoldDB" id="A0A174RXI4"/>
<protein>
    <submittedName>
        <fullName evidence="1">Helix-turn-helix transcriptional regulator</fullName>
    </submittedName>
</protein>
<sequence length="130" mass="14549">MNVQSRLFDFISSKKISISDFERACGLSNGYVHKIKNSVGKRGLLDIQRKFPELNTDWLLTGEGEMLNDTSSYIVNSDHHGTSVAGNGNNVNTTSALEKALESLMEQQRLTAKAQEQVDRLLSLMERMTK</sequence>
<evidence type="ECO:0000313" key="1">
    <source>
        <dbReference type="EMBL" id="KAB5430950.1"/>
    </source>
</evidence>
<gene>
    <name evidence="1" type="ORF">F9Z94_21800</name>
    <name evidence="2" type="ORF">LI282_18085</name>
</gene>
<dbReference type="EMBL" id="JAJCQG010000075">
    <property type="protein sequence ID" value="MCB7282935.1"/>
    <property type="molecule type" value="Genomic_DNA"/>
</dbReference>
<name>A0A174RXI4_PHOVU</name>
<dbReference type="EMBL" id="WCIF01000049">
    <property type="protein sequence ID" value="KAB5430950.1"/>
    <property type="molecule type" value="Genomic_DNA"/>
</dbReference>
<organism evidence="1 3">
    <name type="scientific">Phocaeicola vulgatus</name>
    <name type="common">Bacteroides vulgatus</name>
    <dbReference type="NCBI Taxonomy" id="821"/>
    <lineage>
        <taxon>Bacteria</taxon>
        <taxon>Pseudomonadati</taxon>
        <taxon>Bacteroidota</taxon>
        <taxon>Bacteroidia</taxon>
        <taxon>Bacteroidales</taxon>
        <taxon>Bacteroidaceae</taxon>
        <taxon>Phocaeicola</taxon>
    </lineage>
</organism>
<accession>A0A174RXI4</accession>
<comment type="caution">
    <text evidence="1">The sequence shown here is derived from an EMBL/GenBank/DDBJ whole genome shotgun (WGS) entry which is preliminary data.</text>
</comment>
<reference evidence="2" key="2">
    <citation type="submission" date="2021-10" db="EMBL/GenBank/DDBJ databases">
        <title>Collection of gut derived symbiotic bacterial strains cultured from healthy donors.</title>
        <authorList>
            <person name="Lin H."/>
            <person name="Littmann E."/>
            <person name="Kohout C."/>
            <person name="Pamer E.G."/>
        </authorList>
    </citation>
    <scope>NUCLEOTIDE SEQUENCE</scope>
    <source>
        <strain evidence="2">DFI.1.167</strain>
    </source>
</reference>
<reference evidence="1 3" key="1">
    <citation type="submission" date="2019-10" db="EMBL/GenBank/DDBJ databases">
        <title>Genome Sequence and Assembly of iSURF_14.</title>
        <authorList>
            <person name="Wucher B.R."/>
            <person name="Ruoff K.L."/>
            <person name="Price C.E."/>
            <person name="Valls R.R."/>
            <person name="O'Toole G.A."/>
        </authorList>
    </citation>
    <scope>NUCLEOTIDE SEQUENCE [LARGE SCALE GENOMIC DNA]</scope>
    <source>
        <strain evidence="1 3">ANK132K_3B</strain>
    </source>
</reference>
<evidence type="ECO:0000313" key="3">
    <source>
        <dbReference type="Proteomes" id="UP000462885"/>
    </source>
</evidence>
<dbReference type="Proteomes" id="UP000462885">
    <property type="component" value="Unassembled WGS sequence"/>
</dbReference>
<proteinExistence type="predicted"/>
<evidence type="ECO:0000313" key="2">
    <source>
        <dbReference type="EMBL" id="MCB7282935.1"/>
    </source>
</evidence>
<dbReference type="RefSeq" id="WP_057280720.1">
    <property type="nucleotide sequence ID" value="NZ_CAXSOO010000026.1"/>
</dbReference>